<accession>A0A8K0UNL2</accession>
<dbReference type="PANTHER" id="PTHR19134">
    <property type="entry name" value="RECEPTOR-TYPE TYROSINE-PROTEIN PHOSPHATASE"/>
    <property type="match status" value="1"/>
</dbReference>
<evidence type="ECO:0000256" key="1">
    <source>
        <dbReference type="ARBA" id="ARBA00009649"/>
    </source>
</evidence>
<dbReference type="PROSITE" id="PS50055">
    <property type="entry name" value="TYR_PHOSPHATASE_PTP"/>
    <property type="match status" value="1"/>
</dbReference>
<dbReference type="PROSITE" id="PS50056">
    <property type="entry name" value="TYR_PHOSPHATASE_2"/>
    <property type="match status" value="1"/>
</dbReference>
<dbReference type="GO" id="GO:0004725">
    <property type="term" value="F:protein tyrosine phosphatase activity"/>
    <property type="evidence" value="ECO:0007669"/>
    <property type="project" value="InterPro"/>
</dbReference>
<feature type="domain" description="Tyrosine-protein phosphatase" evidence="2">
    <location>
        <begin position="78"/>
        <end position="394"/>
    </location>
</feature>
<dbReference type="PRINTS" id="PR00700">
    <property type="entry name" value="PRTYPHPHTASE"/>
</dbReference>
<proteinExistence type="inferred from homology"/>
<dbReference type="SMART" id="SM00194">
    <property type="entry name" value="PTPc"/>
    <property type="match status" value="1"/>
</dbReference>
<dbReference type="InterPro" id="IPR050348">
    <property type="entry name" value="Protein-Tyr_Phosphatase"/>
</dbReference>
<dbReference type="PANTHER" id="PTHR19134:SF449">
    <property type="entry name" value="TYROSINE-PROTEIN PHOSPHATASE 1"/>
    <property type="match status" value="1"/>
</dbReference>
<dbReference type="EMBL" id="JAEVFJ010000020">
    <property type="protein sequence ID" value="KAH8099444.1"/>
    <property type="molecule type" value="Genomic_DNA"/>
</dbReference>
<dbReference type="SUPFAM" id="SSF52799">
    <property type="entry name" value="(Phosphotyrosine protein) phosphatases II"/>
    <property type="match status" value="1"/>
</dbReference>
<comment type="similarity">
    <text evidence="1">Belongs to the protein-tyrosine phosphatase family. Non-receptor class subfamily.</text>
</comment>
<protein>
    <submittedName>
        <fullName evidence="4">Protein-tyrosine phosphatase-like protein</fullName>
    </submittedName>
</protein>
<dbReference type="InterPro" id="IPR003595">
    <property type="entry name" value="Tyr_Pase_cat"/>
</dbReference>
<evidence type="ECO:0000259" key="2">
    <source>
        <dbReference type="PROSITE" id="PS50055"/>
    </source>
</evidence>
<keyword evidence="5" id="KW-1185">Reference proteome</keyword>
<dbReference type="Proteomes" id="UP000813824">
    <property type="component" value="Unassembled WGS sequence"/>
</dbReference>
<dbReference type="AlphaFoldDB" id="A0A8K0UNL2"/>
<organism evidence="4 5">
    <name type="scientific">Cristinia sonorae</name>
    <dbReference type="NCBI Taxonomy" id="1940300"/>
    <lineage>
        <taxon>Eukaryota</taxon>
        <taxon>Fungi</taxon>
        <taxon>Dikarya</taxon>
        <taxon>Basidiomycota</taxon>
        <taxon>Agaricomycotina</taxon>
        <taxon>Agaricomycetes</taxon>
        <taxon>Agaricomycetidae</taxon>
        <taxon>Agaricales</taxon>
        <taxon>Pleurotineae</taxon>
        <taxon>Stephanosporaceae</taxon>
        <taxon>Cristinia</taxon>
    </lineage>
</organism>
<dbReference type="Gene3D" id="3.90.190.10">
    <property type="entry name" value="Protein tyrosine phosphatase superfamily"/>
    <property type="match status" value="1"/>
</dbReference>
<dbReference type="OrthoDB" id="10253954at2759"/>
<sequence length="403" mass="44593">MALVVPRWLVNSHDPRHFAAVIHSLADRELKRASARKASIHRADESRTHRALHLPSTIGKDDNEVEHYSVAVAAHWDNLPSNRYSGVEPYDRTRVVVGCGDKVEPSGRYLNASWVRELYGGKWWIAQQAPLPGTIHAFLSVILQPVSHPPPDLHPRSSSAKFTDTSRIRTVVQLTKTYEGGTRKAHIYFPTEINESFVWEPEAGFIAPSYKVTLLSTKPIPEAHAVQSLVGIQPLSSNGNAPVGDLVTFNHFLFSDWPDHGVPDKEYRAGLLNFVKLVDEVNRDISTQPEASRAGLDPDPPIMVNCSAGVGRTGSFIALSSLLRDAGFLKPVASSIHDASAPLPQLKPSPLGPLPEKLKEDRVAHEVDSLREQRTSMVQRQDQVRLIYETLVMAYEVNSRSGS</sequence>
<gene>
    <name evidence="4" type="ORF">BXZ70DRAFT_943694</name>
</gene>
<evidence type="ECO:0000313" key="5">
    <source>
        <dbReference type="Proteomes" id="UP000813824"/>
    </source>
</evidence>
<feature type="domain" description="Tyrosine specific protein phosphatases" evidence="3">
    <location>
        <begin position="272"/>
        <end position="385"/>
    </location>
</feature>
<comment type="caution">
    <text evidence="4">The sequence shown here is derived from an EMBL/GenBank/DDBJ whole genome shotgun (WGS) entry which is preliminary data.</text>
</comment>
<dbReference type="SMART" id="SM00404">
    <property type="entry name" value="PTPc_motif"/>
    <property type="match status" value="1"/>
</dbReference>
<reference evidence="4" key="1">
    <citation type="journal article" date="2021" name="New Phytol.">
        <title>Evolutionary innovations through gain and loss of genes in the ectomycorrhizal Boletales.</title>
        <authorList>
            <person name="Wu G."/>
            <person name="Miyauchi S."/>
            <person name="Morin E."/>
            <person name="Kuo A."/>
            <person name="Drula E."/>
            <person name="Varga T."/>
            <person name="Kohler A."/>
            <person name="Feng B."/>
            <person name="Cao Y."/>
            <person name="Lipzen A."/>
            <person name="Daum C."/>
            <person name="Hundley H."/>
            <person name="Pangilinan J."/>
            <person name="Johnson J."/>
            <person name="Barry K."/>
            <person name="LaButti K."/>
            <person name="Ng V."/>
            <person name="Ahrendt S."/>
            <person name="Min B."/>
            <person name="Choi I.G."/>
            <person name="Park H."/>
            <person name="Plett J.M."/>
            <person name="Magnuson J."/>
            <person name="Spatafora J.W."/>
            <person name="Nagy L.G."/>
            <person name="Henrissat B."/>
            <person name="Grigoriev I.V."/>
            <person name="Yang Z.L."/>
            <person name="Xu J."/>
            <person name="Martin F.M."/>
        </authorList>
    </citation>
    <scope>NUCLEOTIDE SEQUENCE</scope>
    <source>
        <strain evidence="4">KKN 215</strain>
    </source>
</reference>
<evidence type="ECO:0000259" key="3">
    <source>
        <dbReference type="PROSITE" id="PS50056"/>
    </source>
</evidence>
<dbReference type="InterPro" id="IPR000387">
    <property type="entry name" value="Tyr_Pase_dom"/>
</dbReference>
<dbReference type="CDD" id="cd00047">
    <property type="entry name" value="PTPc"/>
    <property type="match status" value="1"/>
</dbReference>
<dbReference type="Pfam" id="PF00102">
    <property type="entry name" value="Y_phosphatase"/>
    <property type="match status" value="2"/>
</dbReference>
<dbReference type="InterPro" id="IPR000242">
    <property type="entry name" value="PTP_cat"/>
</dbReference>
<dbReference type="InterPro" id="IPR029021">
    <property type="entry name" value="Prot-tyrosine_phosphatase-like"/>
</dbReference>
<evidence type="ECO:0000313" key="4">
    <source>
        <dbReference type="EMBL" id="KAH8099444.1"/>
    </source>
</evidence>
<name>A0A8K0UNL2_9AGAR</name>